<evidence type="ECO:0000313" key="1">
    <source>
        <dbReference type="EMBL" id="CAI9155873.1"/>
    </source>
</evidence>
<dbReference type="EMBL" id="OX459949">
    <property type="protein sequence ID" value="CAI9155873.1"/>
    <property type="molecule type" value="Genomic_DNA"/>
</dbReference>
<keyword evidence="2" id="KW-1185">Reference proteome</keyword>
<accession>A0ABN8Y2Q4</accession>
<sequence>MCTYVSTHTCVHTHNQNGECICAGCTYFFNISLVILIPLICPSTPTALGCYYVRASCIHGVERFLPGKPIRPAQTNLNPGCEPSLSLSLDIPPLTLHAELILKPDSKVRSPTRKL</sequence>
<evidence type="ECO:0000313" key="2">
    <source>
        <dbReference type="Proteomes" id="UP001176941"/>
    </source>
</evidence>
<reference evidence="1" key="1">
    <citation type="submission" date="2023-04" db="EMBL/GenBank/DDBJ databases">
        <authorList>
            <consortium name="ELIXIR-Norway"/>
        </authorList>
    </citation>
    <scope>NUCLEOTIDE SEQUENCE [LARGE SCALE GENOMIC DNA]</scope>
</reference>
<organism evidence="1 2">
    <name type="scientific">Rangifer tarandus platyrhynchus</name>
    <name type="common">Svalbard reindeer</name>
    <dbReference type="NCBI Taxonomy" id="3082113"/>
    <lineage>
        <taxon>Eukaryota</taxon>
        <taxon>Metazoa</taxon>
        <taxon>Chordata</taxon>
        <taxon>Craniata</taxon>
        <taxon>Vertebrata</taxon>
        <taxon>Euteleostomi</taxon>
        <taxon>Mammalia</taxon>
        <taxon>Eutheria</taxon>
        <taxon>Laurasiatheria</taxon>
        <taxon>Artiodactyla</taxon>
        <taxon>Ruminantia</taxon>
        <taxon>Pecora</taxon>
        <taxon>Cervidae</taxon>
        <taxon>Odocoileinae</taxon>
        <taxon>Rangifer</taxon>
    </lineage>
</organism>
<proteinExistence type="predicted"/>
<name>A0ABN8Y2Q4_RANTA</name>
<gene>
    <name evidence="1" type="ORF">MRATA1EN1_LOCUS4835</name>
</gene>
<dbReference type="Proteomes" id="UP001176941">
    <property type="component" value="Chromosome 13"/>
</dbReference>
<protein>
    <submittedName>
        <fullName evidence="1">Uncharacterized protein</fullName>
    </submittedName>
</protein>